<sequence>MVDWLTVGGLILDISGAAFLASGVAFPSAGKIAHEAQDSGSEPMTAIRVGADQADTRIGAGFLIAGFSAQALGASFETTLCWPFAAACVALGMLALAVRPGVVRRRRRAIFRARLRERRTHGPGAAALHVDAWRTVLYVLGEIPDKAHHDVDREVGEWLGLPEDEIAALLRDREEHNRIVRGL</sequence>
<feature type="transmembrane region" description="Helical" evidence="1">
    <location>
        <begin position="82"/>
        <end position="102"/>
    </location>
</feature>
<gene>
    <name evidence="2" type="ORF">LRS13_22035</name>
</gene>
<keyword evidence="3" id="KW-1185">Reference proteome</keyword>
<reference evidence="3" key="1">
    <citation type="submission" date="2021-11" db="EMBL/GenBank/DDBJ databases">
        <title>Cultivation dependent microbiological survey of springs from the worlds oldest radium mine currently devoted to the extraction of radon-saturated water.</title>
        <authorList>
            <person name="Kapinusova G."/>
            <person name="Smrhova T."/>
            <person name="Strejcek M."/>
            <person name="Suman J."/>
            <person name="Jani K."/>
            <person name="Pajer P."/>
            <person name="Uhlik O."/>
        </authorList>
    </citation>
    <scope>NUCLEOTIDE SEQUENCE [LARGE SCALE GENOMIC DNA]</scope>
    <source>
        <strain evidence="3">J379</strain>
    </source>
</reference>
<name>A0ABY5PFT2_9ACTN</name>
<organism evidence="2 3">
    <name type="scientific">Svornostia abyssi</name>
    <dbReference type="NCBI Taxonomy" id="2898438"/>
    <lineage>
        <taxon>Bacteria</taxon>
        <taxon>Bacillati</taxon>
        <taxon>Actinomycetota</taxon>
        <taxon>Thermoleophilia</taxon>
        <taxon>Solirubrobacterales</taxon>
        <taxon>Baekduiaceae</taxon>
        <taxon>Svornostia</taxon>
    </lineage>
</organism>
<evidence type="ECO:0000313" key="3">
    <source>
        <dbReference type="Proteomes" id="UP001058860"/>
    </source>
</evidence>
<proteinExistence type="predicted"/>
<feature type="transmembrane region" description="Helical" evidence="1">
    <location>
        <begin position="6"/>
        <end position="26"/>
    </location>
</feature>
<accession>A0ABY5PFT2</accession>
<evidence type="ECO:0000256" key="1">
    <source>
        <dbReference type="SAM" id="Phobius"/>
    </source>
</evidence>
<dbReference type="EMBL" id="CP088295">
    <property type="protein sequence ID" value="UUY03320.1"/>
    <property type="molecule type" value="Genomic_DNA"/>
</dbReference>
<feature type="transmembrane region" description="Helical" evidence="1">
    <location>
        <begin position="58"/>
        <end position="76"/>
    </location>
</feature>
<evidence type="ECO:0000313" key="2">
    <source>
        <dbReference type="EMBL" id="UUY03320.1"/>
    </source>
</evidence>
<keyword evidence="1" id="KW-1133">Transmembrane helix</keyword>
<dbReference type="RefSeq" id="WP_353863829.1">
    <property type="nucleotide sequence ID" value="NZ_CP088295.1"/>
</dbReference>
<keyword evidence="1" id="KW-0472">Membrane</keyword>
<protein>
    <submittedName>
        <fullName evidence="2">Uncharacterized protein</fullName>
    </submittedName>
</protein>
<keyword evidence="1" id="KW-0812">Transmembrane</keyword>
<dbReference type="Proteomes" id="UP001058860">
    <property type="component" value="Chromosome"/>
</dbReference>